<evidence type="ECO:0000256" key="1">
    <source>
        <dbReference type="ARBA" id="ARBA00022729"/>
    </source>
</evidence>
<comment type="caution">
    <text evidence="2">The sequence shown here is derived from an EMBL/GenBank/DDBJ whole genome shotgun (WGS) entry which is preliminary data.</text>
</comment>
<organism evidence="2 3">
    <name type="scientific">Morella rubra</name>
    <name type="common">Chinese bayberry</name>
    <dbReference type="NCBI Taxonomy" id="262757"/>
    <lineage>
        <taxon>Eukaryota</taxon>
        <taxon>Viridiplantae</taxon>
        <taxon>Streptophyta</taxon>
        <taxon>Embryophyta</taxon>
        <taxon>Tracheophyta</taxon>
        <taxon>Spermatophyta</taxon>
        <taxon>Magnoliopsida</taxon>
        <taxon>eudicotyledons</taxon>
        <taxon>Gunneridae</taxon>
        <taxon>Pentapetalae</taxon>
        <taxon>rosids</taxon>
        <taxon>fabids</taxon>
        <taxon>Fagales</taxon>
        <taxon>Myricaceae</taxon>
        <taxon>Morella</taxon>
    </lineage>
</organism>
<reference evidence="2 3" key="1">
    <citation type="journal article" date="2019" name="Plant Biotechnol. J.">
        <title>The red bayberry genome and genetic basis of sex determination.</title>
        <authorList>
            <person name="Jia H.M."/>
            <person name="Jia H.J."/>
            <person name="Cai Q.L."/>
            <person name="Wang Y."/>
            <person name="Zhao H.B."/>
            <person name="Yang W.F."/>
            <person name="Wang G.Y."/>
            <person name="Li Y.H."/>
            <person name="Zhan D.L."/>
            <person name="Shen Y.T."/>
            <person name="Niu Q.F."/>
            <person name="Chang L."/>
            <person name="Qiu J."/>
            <person name="Zhao L."/>
            <person name="Xie H.B."/>
            <person name="Fu W.Y."/>
            <person name="Jin J."/>
            <person name="Li X.W."/>
            <person name="Jiao Y."/>
            <person name="Zhou C.C."/>
            <person name="Tu T."/>
            <person name="Chai C.Y."/>
            <person name="Gao J.L."/>
            <person name="Fan L.J."/>
            <person name="van de Weg E."/>
            <person name="Wang J.Y."/>
            <person name="Gao Z.S."/>
        </authorList>
    </citation>
    <scope>NUCLEOTIDE SEQUENCE [LARGE SCALE GENOMIC DNA]</scope>
    <source>
        <tissue evidence="2">Leaves</tissue>
    </source>
</reference>
<keyword evidence="3" id="KW-1185">Reference proteome</keyword>
<dbReference type="GO" id="GO:0071944">
    <property type="term" value="C:cell periphery"/>
    <property type="evidence" value="ECO:0007669"/>
    <property type="project" value="TreeGrafter"/>
</dbReference>
<dbReference type="AlphaFoldDB" id="A0A6A1WN35"/>
<dbReference type="Proteomes" id="UP000516437">
    <property type="component" value="Chromosome 1"/>
</dbReference>
<dbReference type="PANTHER" id="PTHR33470">
    <property type="entry name" value="OS01G0164075 PROTEIN"/>
    <property type="match status" value="1"/>
</dbReference>
<keyword evidence="1" id="KW-0732">Signal</keyword>
<gene>
    <name evidence="2" type="ORF">CJ030_MR1G022556</name>
</gene>
<dbReference type="PANTHER" id="PTHR33470:SF40">
    <property type="entry name" value="PROTEIN SEED AND ROOT HAIR PROTECTIVE PROTEIN"/>
    <property type="match status" value="1"/>
</dbReference>
<dbReference type="Pfam" id="PF01190">
    <property type="entry name" value="Pollen_Ole_e_1"/>
    <property type="match status" value="1"/>
</dbReference>
<dbReference type="OrthoDB" id="1847243at2759"/>
<dbReference type="EMBL" id="RXIC02000019">
    <property type="protein sequence ID" value="KAB1226745.1"/>
    <property type="molecule type" value="Genomic_DNA"/>
</dbReference>
<sequence length="130" mass="14538">MPQPPHLVFGRSSPNFFPLQGAVARITCQAIDNHAYNLPPFSILSCETYKTGYFFASFSSSELEDKVKVTDCKAFLHSSQLENCKVPTDVNHGLSGALLASPQILEEKKMKLYSVGPFFYYPSDRKKNNP</sequence>
<accession>A0A6A1WN35</accession>
<evidence type="ECO:0000313" key="3">
    <source>
        <dbReference type="Proteomes" id="UP000516437"/>
    </source>
</evidence>
<protein>
    <submittedName>
        <fullName evidence="2">Proline-rich protein 1</fullName>
    </submittedName>
</protein>
<evidence type="ECO:0000313" key="2">
    <source>
        <dbReference type="EMBL" id="KAB1226745.1"/>
    </source>
</evidence>
<dbReference type="GO" id="GO:0009723">
    <property type="term" value="P:response to ethylene"/>
    <property type="evidence" value="ECO:0007669"/>
    <property type="project" value="TreeGrafter"/>
</dbReference>
<proteinExistence type="predicted"/>
<name>A0A6A1WN35_9ROSI</name>